<proteinExistence type="predicted"/>
<accession>A0A5S6PNN3</accession>
<evidence type="ECO:0000256" key="5">
    <source>
        <dbReference type="ARBA" id="ARBA00023136"/>
    </source>
</evidence>
<evidence type="ECO:0000259" key="10">
    <source>
        <dbReference type="PROSITE" id="PS51886"/>
    </source>
</evidence>
<dbReference type="GO" id="GO:0006979">
    <property type="term" value="P:response to oxidative stress"/>
    <property type="evidence" value="ECO:0007669"/>
    <property type="project" value="TreeGrafter"/>
</dbReference>
<evidence type="ECO:0000256" key="8">
    <source>
        <dbReference type="ARBA" id="ARBA00041780"/>
    </source>
</evidence>
<feature type="domain" description="TLDc" evidence="10">
    <location>
        <begin position="191"/>
        <end position="357"/>
    </location>
</feature>
<dbReference type="PANTHER" id="PTHR23354:SF131">
    <property type="entry name" value="MTOR-ASSOCIATED PROTEIN MEAK7"/>
    <property type="match status" value="1"/>
</dbReference>
<dbReference type="WBParaSite" id="Bm4921b.1">
    <property type="protein sequence ID" value="Bm4921b.1"/>
    <property type="gene ID" value="WBGene00225182"/>
</dbReference>
<dbReference type="Proteomes" id="UP000006672">
    <property type="component" value="Unassembled WGS sequence"/>
</dbReference>
<reference evidence="13" key="3">
    <citation type="submission" date="2019-12" db="UniProtKB">
        <authorList>
            <consortium name="WormBaseParasite"/>
        </authorList>
    </citation>
    <scope>IDENTIFICATION</scope>
</reference>
<keyword evidence="5" id="KW-0472">Membrane</keyword>
<reference evidence="11" key="2">
    <citation type="submission" date="2019-04" db="EMBL/GenBank/DDBJ databases">
        <authorList>
            <person name="Howe K."/>
            <person name="Paulini M."/>
            <person name="Williams G."/>
        </authorList>
    </citation>
    <scope>NUCLEOTIDE SEQUENCE [LARGE SCALE GENOMIC DNA]</scope>
    <source>
        <strain evidence="11">FR3</strain>
    </source>
</reference>
<keyword evidence="6" id="KW-0458">Lysosome</keyword>
<evidence type="ECO:0000313" key="11">
    <source>
        <dbReference type="EMBL" id="VIO95363.1"/>
    </source>
</evidence>
<evidence type="ECO:0000256" key="6">
    <source>
        <dbReference type="ARBA" id="ARBA00023228"/>
    </source>
</evidence>
<accession>A0A4E9FRZ3</accession>
<dbReference type="GO" id="GO:0005764">
    <property type="term" value="C:lysosome"/>
    <property type="evidence" value="ECO:0007669"/>
    <property type="project" value="UniProtKB-SubCell"/>
</dbReference>
<evidence type="ECO:0000256" key="2">
    <source>
        <dbReference type="ARBA" id="ARBA00004371"/>
    </source>
</evidence>
<comment type="subcellular location">
    <subcellularLocation>
        <location evidence="3">Cytoplasm</location>
    </subcellularLocation>
    <subcellularLocation>
        <location evidence="2">Lysosome</location>
    </subcellularLocation>
    <subcellularLocation>
        <location evidence="1">Membrane</location>
    </subcellularLocation>
</comment>
<evidence type="ECO:0000313" key="13">
    <source>
        <dbReference type="WBParaSite" id="Bm4921b.1"/>
    </source>
</evidence>
<dbReference type="AlphaFoldDB" id="A0A4E9FRZ3"/>
<evidence type="ECO:0000256" key="9">
    <source>
        <dbReference type="ARBA" id="ARBA00042134"/>
    </source>
</evidence>
<dbReference type="Pfam" id="PF07534">
    <property type="entry name" value="TLD"/>
    <property type="match status" value="1"/>
</dbReference>
<dbReference type="CTD" id="6096403"/>
<dbReference type="GO" id="GO:0005634">
    <property type="term" value="C:nucleus"/>
    <property type="evidence" value="ECO:0007669"/>
    <property type="project" value="TreeGrafter"/>
</dbReference>
<reference evidence="12" key="1">
    <citation type="journal article" date="2007" name="Science">
        <title>Draft genome of the filarial nematode parasite Brugia malayi.</title>
        <authorList>
            <person name="Ghedin E."/>
            <person name="Wang S."/>
            <person name="Spiro D."/>
            <person name="Caler E."/>
            <person name="Zhao Q."/>
            <person name="Crabtree J."/>
            <person name="Allen J.E."/>
            <person name="Delcher A.L."/>
            <person name="Guiliano D.B."/>
            <person name="Miranda-Saavedra D."/>
            <person name="Angiuoli S.V."/>
            <person name="Creasy T."/>
            <person name="Amedeo P."/>
            <person name="Haas B."/>
            <person name="El-Sayed N.M."/>
            <person name="Wortman J.R."/>
            <person name="Feldblyum T."/>
            <person name="Tallon L."/>
            <person name="Schatz M."/>
            <person name="Shumway M."/>
            <person name="Koo H."/>
            <person name="Salzberg S.L."/>
            <person name="Schobel S."/>
            <person name="Pertea M."/>
            <person name="Pop M."/>
            <person name="White O."/>
            <person name="Barton G.J."/>
            <person name="Carlow C.K."/>
            <person name="Crawford M.J."/>
            <person name="Daub J."/>
            <person name="Dimmic M.W."/>
            <person name="Estes C.F."/>
            <person name="Foster J.M."/>
            <person name="Ganatra M."/>
            <person name="Gregory W.F."/>
            <person name="Johnson N.M."/>
            <person name="Jin J."/>
            <person name="Komuniecki R."/>
            <person name="Korf I."/>
            <person name="Kumar S."/>
            <person name="Laney S."/>
            <person name="Li B.W."/>
            <person name="Li W."/>
            <person name="Lindblom T.H."/>
            <person name="Lustigman S."/>
            <person name="Ma D."/>
            <person name="Maina C.V."/>
            <person name="Martin D.M."/>
            <person name="McCarter J.P."/>
            <person name="McReynolds L."/>
            <person name="Mitreva M."/>
            <person name="Nutman T.B."/>
            <person name="Parkinson J."/>
            <person name="Peregrin-Alvarez J.M."/>
            <person name="Poole C."/>
            <person name="Ren Q."/>
            <person name="Saunders L."/>
            <person name="Sluder A.E."/>
            <person name="Smith K."/>
            <person name="Stanke M."/>
            <person name="Unnasch T.R."/>
            <person name="Ware J."/>
            <person name="Wei A.D."/>
            <person name="Weil G."/>
            <person name="Williams D.J."/>
            <person name="Zhang Y."/>
            <person name="Williams S.A."/>
            <person name="Fraser-Liggett C."/>
            <person name="Slatko B."/>
            <person name="Blaxter M.L."/>
            <person name="Scott A.L."/>
        </authorList>
    </citation>
    <scope>NUCLEOTIDE SEQUENCE</scope>
    <source>
        <strain evidence="12">FR3</strain>
    </source>
</reference>
<evidence type="ECO:0000256" key="4">
    <source>
        <dbReference type="ARBA" id="ARBA00022490"/>
    </source>
</evidence>
<name>A0A4E9FRZ3_BRUMA</name>
<dbReference type="SMART" id="SM00584">
    <property type="entry name" value="TLDc"/>
    <property type="match status" value="1"/>
</dbReference>
<evidence type="ECO:0000256" key="7">
    <source>
        <dbReference type="ARBA" id="ARBA00039594"/>
    </source>
</evidence>
<dbReference type="GeneID" id="6096403"/>
<dbReference type="PROSITE" id="PS51886">
    <property type="entry name" value="TLDC"/>
    <property type="match status" value="1"/>
</dbReference>
<keyword evidence="12" id="KW-1185">Reference proteome</keyword>
<protein>
    <recommendedName>
        <fullName evidence="7">MTOR-associated protein MEAK7</fullName>
    </recommendedName>
    <alternativeName>
        <fullName evidence="9">TBC/LysM-associated domain-containing protein 1</fullName>
    </alternativeName>
    <alternativeName>
        <fullName evidence="8">TLD domain-containing protein 1</fullName>
    </alternativeName>
</protein>
<evidence type="ECO:0000256" key="1">
    <source>
        <dbReference type="ARBA" id="ARBA00004370"/>
    </source>
</evidence>
<gene>
    <name evidence="11 13" type="primary">Bma-eak-7</name>
    <name evidence="11" type="ORF">BM_BM4921</name>
</gene>
<dbReference type="InterPro" id="IPR006571">
    <property type="entry name" value="TLDc_dom"/>
</dbReference>
<organism evidence="11">
    <name type="scientific">Brugia malayi</name>
    <name type="common">Filarial nematode worm</name>
    <dbReference type="NCBI Taxonomy" id="6279"/>
    <lineage>
        <taxon>Eukaryota</taxon>
        <taxon>Metazoa</taxon>
        <taxon>Ecdysozoa</taxon>
        <taxon>Nematoda</taxon>
        <taxon>Chromadorea</taxon>
        <taxon>Rhabditida</taxon>
        <taxon>Spirurina</taxon>
        <taxon>Spiruromorpha</taxon>
        <taxon>Filarioidea</taxon>
        <taxon>Onchocercidae</taxon>
        <taxon>Brugia</taxon>
    </lineage>
</organism>
<dbReference type="STRING" id="6279.A0A5S6PNN3"/>
<evidence type="ECO:0000313" key="12">
    <source>
        <dbReference type="Proteomes" id="UP000006672"/>
    </source>
</evidence>
<dbReference type="RefSeq" id="XP_042935635.1">
    <property type="nucleotide sequence ID" value="XM_043079701.1"/>
</dbReference>
<dbReference type="OrthoDB" id="289228at2759"/>
<sequence length="402" mass="45422">MKHFPTKSMGKAGSKVKNYSKIKKNNINDFQVSLKNRFYEIANGGSTIDKSVFFKYTESTICPQLQLFLYDSLSKPDNVVTVERFVQFAEMILGDFNQQARALLQLNQPIKQIIEVMISSFFKCEQLDPLSITLLVDFIMEGIPLQLDPSTLSNFLQSQIILSTVVKYISELIFIGPRDSAKLLQQVSEKSLLTHAALCLVYANLPEELRDRWKLLFSSEKHGESFMKLMKSVDRAGPCLIVIETTSDRVFGAFASQGFICGPRHTGDNQCFLFEDRQKLHIYNATGYNNNFGYLNAGQVSLPNGIGIGGYGENWSFFLHEDFSNGSSTSGISTFEKCWLAGETTFKMKNVEVWSIGAKCNERIDTEVQNDLDKQHALTNKNEARLLFELSGKDFHGDSYKE</sequence>
<keyword evidence="4" id="KW-0963">Cytoplasm</keyword>
<evidence type="ECO:0000256" key="3">
    <source>
        <dbReference type="ARBA" id="ARBA00004496"/>
    </source>
</evidence>
<dbReference type="GO" id="GO:0016020">
    <property type="term" value="C:membrane"/>
    <property type="evidence" value="ECO:0007669"/>
    <property type="project" value="UniProtKB-SubCell"/>
</dbReference>
<dbReference type="EMBL" id="CAAKNF010000194">
    <property type="protein sequence ID" value="VIO95363.1"/>
    <property type="molecule type" value="Genomic_DNA"/>
</dbReference>
<dbReference type="PANTHER" id="PTHR23354">
    <property type="entry name" value="NUCLEOLAR PROTEIN 7/ESTROGEN RECEPTOR COACTIVATOR-RELATED"/>
    <property type="match status" value="1"/>
</dbReference>